<organism evidence="1 2">
    <name type="scientific">Ensete ventricosum</name>
    <name type="common">Abyssinian banana</name>
    <name type="synonym">Musa ensete</name>
    <dbReference type="NCBI Taxonomy" id="4639"/>
    <lineage>
        <taxon>Eukaryota</taxon>
        <taxon>Viridiplantae</taxon>
        <taxon>Streptophyta</taxon>
        <taxon>Embryophyta</taxon>
        <taxon>Tracheophyta</taxon>
        <taxon>Spermatophyta</taxon>
        <taxon>Magnoliopsida</taxon>
        <taxon>Liliopsida</taxon>
        <taxon>Zingiberales</taxon>
        <taxon>Musaceae</taxon>
        <taxon>Ensete</taxon>
    </lineage>
</organism>
<sequence>MDQATKSMVLSQHYYMALIDQVHDAGRIISSLDNKLDILWKEIQRLKDGSDPDAVVTSQLSEAREQLADSESQLRNIRTQVCQMENELLKLTRAMDALRIDLPKQDIDDYKKSAGFEMGLVRMGRVSLEYDYQLALAWLRARHPNLEIEEDPFKLLPEDSNVPMADEQLFDDSLLPPEE</sequence>
<gene>
    <name evidence="1" type="ORF">B296_00007028</name>
</gene>
<accession>A0A427A7Y9</accession>
<evidence type="ECO:0000313" key="2">
    <source>
        <dbReference type="Proteomes" id="UP000287651"/>
    </source>
</evidence>
<name>A0A427A7Y9_ENSVE</name>
<protein>
    <submittedName>
        <fullName evidence="1">Uncharacterized protein</fullName>
    </submittedName>
</protein>
<dbReference type="Proteomes" id="UP000287651">
    <property type="component" value="Unassembled WGS sequence"/>
</dbReference>
<evidence type="ECO:0000313" key="1">
    <source>
        <dbReference type="EMBL" id="RRT72359.1"/>
    </source>
</evidence>
<dbReference type="EMBL" id="AMZH03003428">
    <property type="protein sequence ID" value="RRT72359.1"/>
    <property type="molecule type" value="Genomic_DNA"/>
</dbReference>
<dbReference type="AlphaFoldDB" id="A0A427A7Y9"/>
<comment type="caution">
    <text evidence="1">The sequence shown here is derived from an EMBL/GenBank/DDBJ whole genome shotgun (WGS) entry which is preliminary data.</text>
</comment>
<reference evidence="1 2" key="1">
    <citation type="journal article" date="2014" name="Agronomy (Basel)">
        <title>A Draft Genome Sequence for Ensete ventricosum, the Drought-Tolerant Tree Against Hunger.</title>
        <authorList>
            <person name="Harrison J."/>
            <person name="Moore K.A."/>
            <person name="Paszkiewicz K."/>
            <person name="Jones T."/>
            <person name="Grant M."/>
            <person name="Ambacheew D."/>
            <person name="Muzemil S."/>
            <person name="Studholme D.J."/>
        </authorList>
    </citation>
    <scope>NUCLEOTIDE SEQUENCE [LARGE SCALE GENOMIC DNA]</scope>
</reference>
<proteinExistence type="predicted"/>